<dbReference type="GO" id="GO:0003677">
    <property type="term" value="F:DNA binding"/>
    <property type="evidence" value="ECO:0007669"/>
    <property type="project" value="UniProtKB-KW"/>
</dbReference>
<evidence type="ECO:0000256" key="2">
    <source>
        <dbReference type="ARBA" id="ARBA00023125"/>
    </source>
</evidence>
<dbReference type="Proteomes" id="UP000002945">
    <property type="component" value="Unassembled WGS sequence"/>
</dbReference>
<dbReference type="GO" id="GO:0015074">
    <property type="term" value="P:DNA integration"/>
    <property type="evidence" value="ECO:0007669"/>
    <property type="project" value="InterPro"/>
</dbReference>
<sequence length="447" mass="52371">MAKRKHLPSNKHKGLLIYCYKCKKNFSWTKRYIKQENGIHTKEENTCGLTKKNFSKCKEHEIHKYKSRIHIPGTRDKKAVKTHDAETYDQAVSQAIEFENEFKGIREIDFNPEVSPRRHYLIDAQVLYMDFLENIGVPEHKKKDRSKKHIDEIEKTIEFFNNALKKNKVNPKIIIISKINDKHVGYFHKYLLEDLHHANRTYNKKMGIIKSFFIWSIEKFELKMTNPFKGFQKRPETSDNETITADEFKKLLEIISPLNGYVMEGKSKKNRYRDYLKDAFELGLHTGGRREEVVELKWNMIKETNNEPSYIVVSNLKVERQKGKAFADNVKPKIIPITQSLMKLLLRLGYNENIGSHEYILAPNRKAKTQSMMDAISKGFSHYYDLLGTERKLQFKNLRKTYLTYLVSALGGEAKSLSSHSTDEVLQKHYIDKKVVDKAVKKLDIFG</sequence>
<evidence type="ECO:0000259" key="4">
    <source>
        <dbReference type="Pfam" id="PF00589"/>
    </source>
</evidence>
<dbReference type="InterPro" id="IPR002104">
    <property type="entry name" value="Integrase_catalytic"/>
</dbReference>
<dbReference type="RefSeq" id="WP_007093320.1">
    <property type="nucleotide sequence ID" value="NZ_CP142125.1"/>
</dbReference>
<comment type="caution">
    <text evidence="5">The sequence shown here is derived from an EMBL/GenBank/DDBJ whole genome shotgun (WGS) entry which is preliminary data.</text>
</comment>
<dbReference type="GO" id="GO:0006310">
    <property type="term" value="P:DNA recombination"/>
    <property type="evidence" value="ECO:0007669"/>
    <property type="project" value="UniProtKB-KW"/>
</dbReference>
<proteinExistence type="inferred from homology"/>
<dbReference type="Pfam" id="PF00589">
    <property type="entry name" value="Phage_integrase"/>
    <property type="match status" value="1"/>
</dbReference>
<dbReference type="InterPro" id="IPR010998">
    <property type="entry name" value="Integrase_recombinase_N"/>
</dbReference>
<dbReference type="SUPFAM" id="SSF56349">
    <property type="entry name" value="DNA breaking-rejoining enzymes"/>
    <property type="match status" value="1"/>
</dbReference>
<dbReference type="AlphaFoldDB" id="A9DW01"/>
<dbReference type="InterPro" id="IPR013762">
    <property type="entry name" value="Integrase-like_cat_sf"/>
</dbReference>
<dbReference type="STRING" id="391587.KAOT1_03737"/>
<gene>
    <name evidence="5" type="ORF">KAOT1_03737</name>
</gene>
<dbReference type="Gene3D" id="1.10.443.10">
    <property type="entry name" value="Intergrase catalytic core"/>
    <property type="match status" value="1"/>
</dbReference>
<keyword evidence="2" id="KW-0238">DNA-binding</keyword>
<keyword evidence="6" id="KW-1185">Reference proteome</keyword>
<comment type="similarity">
    <text evidence="1">Belongs to the 'phage' integrase family.</text>
</comment>
<protein>
    <recommendedName>
        <fullName evidence="4">Tyr recombinase domain-containing protein</fullName>
    </recommendedName>
</protein>
<dbReference type="PANTHER" id="PTHR30349:SF41">
    <property type="entry name" value="INTEGRASE_RECOMBINASE PROTEIN MJ0367-RELATED"/>
    <property type="match status" value="1"/>
</dbReference>
<dbReference type="Gene3D" id="1.10.150.130">
    <property type="match status" value="1"/>
</dbReference>
<dbReference type="OrthoDB" id="1314641at2"/>
<dbReference type="PANTHER" id="PTHR30349">
    <property type="entry name" value="PHAGE INTEGRASE-RELATED"/>
    <property type="match status" value="1"/>
</dbReference>
<evidence type="ECO:0000256" key="1">
    <source>
        <dbReference type="ARBA" id="ARBA00008857"/>
    </source>
</evidence>
<dbReference type="eggNOG" id="ENOG5033RA7">
    <property type="taxonomic scope" value="Bacteria"/>
</dbReference>
<evidence type="ECO:0000313" key="5">
    <source>
        <dbReference type="EMBL" id="EDP96490.1"/>
    </source>
</evidence>
<dbReference type="InterPro" id="IPR011010">
    <property type="entry name" value="DNA_brk_join_enz"/>
</dbReference>
<dbReference type="HOGENOM" id="CLU_612216_0_0_10"/>
<keyword evidence="3" id="KW-0233">DNA recombination</keyword>
<evidence type="ECO:0000313" key="6">
    <source>
        <dbReference type="Proteomes" id="UP000002945"/>
    </source>
</evidence>
<reference evidence="5 6" key="1">
    <citation type="journal article" date="2011" name="J. Bacteriol.">
        <title>Genome sequence of the algicidal bacterium Kordia algicida OT-1.</title>
        <authorList>
            <person name="Lee H.S."/>
            <person name="Kang S.G."/>
            <person name="Kwon K.K."/>
            <person name="Lee J.H."/>
            <person name="Kim S.J."/>
        </authorList>
    </citation>
    <scope>NUCLEOTIDE SEQUENCE [LARGE SCALE GENOMIC DNA]</scope>
    <source>
        <strain evidence="5 6">OT-1</strain>
    </source>
</reference>
<feature type="domain" description="Tyr recombinase" evidence="4">
    <location>
        <begin position="243"/>
        <end position="410"/>
    </location>
</feature>
<dbReference type="EMBL" id="ABIB01000004">
    <property type="protein sequence ID" value="EDP96490.1"/>
    <property type="molecule type" value="Genomic_DNA"/>
</dbReference>
<evidence type="ECO:0000256" key="3">
    <source>
        <dbReference type="ARBA" id="ARBA00023172"/>
    </source>
</evidence>
<organism evidence="5 6">
    <name type="scientific">Kordia algicida OT-1</name>
    <dbReference type="NCBI Taxonomy" id="391587"/>
    <lineage>
        <taxon>Bacteria</taxon>
        <taxon>Pseudomonadati</taxon>
        <taxon>Bacteroidota</taxon>
        <taxon>Flavobacteriia</taxon>
        <taxon>Flavobacteriales</taxon>
        <taxon>Flavobacteriaceae</taxon>
        <taxon>Kordia</taxon>
    </lineage>
</organism>
<dbReference type="InterPro" id="IPR050090">
    <property type="entry name" value="Tyrosine_recombinase_XerCD"/>
</dbReference>
<name>A9DW01_9FLAO</name>
<accession>A9DW01</accession>